<accession>A0A8S5V5B5</accession>
<dbReference type="EMBL" id="BK016199">
    <property type="protein sequence ID" value="DAG01892.1"/>
    <property type="molecule type" value="Genomic_DNA"/>
</dbReference>
<sequence length="51" mass="5982">MLSPSAYGLRPSASSSFFRLETPFLTFLTLSYHSMNQQLIYPFYTNRPRFV</sequence>
<evidence type="ECO:0000313" key="1">
    <source>
        <dbReference type="EMBL" id="DAG01892.1"/>
    </source>
</evidence>
<protein>
    <submittedName>
        <fullName evidence="1">Uncharacterized protein</fullName>
    </submittedName>
</protein>
<organism evidence="1">
    <name type="scientific">Siphoviridae sp. ctYaH2</name>
    <dbReference type="NCBI Taxonomy" id="2825549"/>
    <lineage>
        <taxon>Viruses</taxon>
        <taxon>Duplodnaviria</taxon>
        <taxon>Heunggongvirae</taxon>
        <taxon>Uroviricota</taxon>
        <taxon>Caudoviricetes</taxon>
    </lineage>
</organism>
<proteinExistence type="predicted"/>
<name>A0A8S5V5B5_9CAUD</name>
<reference evidence="1" key="1">
    <citation type="journal article" date="2021" name="Proc. Natl. Acad. Sci. U.S.A.">
        <title>A Catalog of Tens of Thousands of Viruses from Human Metagenomes Reveals Hidden Associations with Chronic Diseases.</title>
        <authorList>
            <person name="Tisza M.J."/>
            <person name="Buck C.B."/>
        </authorList>
    </citation>
    <scope>NUCLEOTIDE SEQUENCE</scope>
    <source>
        <strain evidence="1">CtYaH2</strain>
    </source>
</reference>